<evidence type="ECO:0000313" key="10">
    <source>
        <dbReference type="Proteomes" id="UP001324427"/>
    </source>
</evidence>
<dbReference type="EMBL" id="JAVFHQ010000042">
    <property type="protein sequence ID" value="KAK4542340.1"/>
    <property type="molecule type" value="Genomic_DNA"/>
</dbReference>
<reference evidence="9 10" key="1">
    <citation type="submission" date="2021-11" db="EMBL/GenBank/DDBJ databases">
        <title>Black yeast isolated from Biological Soil Crust.</title>
        <authorList>
            <person name="Kurbessoian T."/>
        </authorList>
    </citation>
    <scope>NUCLEOTIDE SEQUENCE [LARGE SCALE GENOMIC DNA]</scope>
    <source>
        <strain evidence="9 10">CCFEE 5522</strain>
    </source>
</reference>
<evidence type="ECO:0000256" key="5">
    <source>
        <dbReference type="ARBA" id="ARBA00022801"/>
    </source>
</evidence>
<dbReference type="AlphaFoldDB" id="A0AAV9JB40"/>
<keyword evidence="4" id="KW-0732">Signal</keyword>
<comment type="caution">
    <text evidence="9">The sequence shown here is derived from an EMBL/GenBank/DDBJ whole genome shotgun (WGS) entry which is preliminary data.</text>
</comment>
<evidence type="ECO:0000256" key="1">
    <source>
        <dbReference type="ARBA" id="ARBA00006249"/>
    </source>
</evidence>
<gene>
    <name evidence="9" type="ORF">LTR36_006796</name>
</gene>
<evidence type="ECO:0000256" key="4">
    <source>
        <dbReference type="ARBA" id="ARBA00022729"/>
    </source>
</evidence>
<dbReference type="InterPro" id="IPR011118">
    <property type="entry name" value="Tannase/feruloyl_esterase"/>
</dbReference>
<keyword evidence="3" id="KW-0479">Metal-binding</keyword>
<dbReference type="PANTHER" id="PTHR33938:SF2">
    <property type="entry name" value="CARBOXYLIC ESTER HYDROLASE"/>
    <property type="match status" value="1"/>
</dbReference>
<evidence type="ECO:0000256" key="6">
    <source>
        <dbReference type="ARBA" id="ARBA00022837"/>
    </source>
</evidence>
<keyword evidence="10" id="KW-1185">Reference proteome</keyword>
<accession>A0AAV9JB40</accession>
<protein>
    <recommendedName>
        <fullName evidence="8">Carboxylic ester hydrolase</fullName>
        <ecNumber evidence="8">3.1.1.-</ecNumber>
    </recommendedName>
</protein>
<keyword evidence="7" id="KW-1015">Disulfide bond</keyword>
<dbReference type="PANTHER" id="PTHR33938">
    <property type="entry name" value="FERULOYL ESTERASE B-RELATED"/>
    <property type="match status" value="1"/>
</dbReference>
<dbReference type="Pfam" id="PF07519">
    <property type="entry name" value="Tannase"/>
    <property type="match status" value="2"/>
</dbReference>
<proteinExistence type="inferred from homology"/>
<name>A0AAV9JB40_9PEZI</name>
<evidence type="ECO:0000256" key="3">
    <source>
        <dbReference type="ARBA" id="ARBA00022723"/>
    </source>
</evidence>
<comment type="similarity">
    <text evidence="1 8">Belongs to the tannase family.</text>
</comment>
<evidence type="ECO:0000313" key="9">
    <source>
        <dbReference type="EMBL" id="KAK4542340.1"/>
    </source>
</evidence>
<dbReference type="InterPro" id="IPR029058">
    <property type="entry name" value="AB_hydrolase_fold"/>
</dbReference>
<dbReference type="Proteomes" id="UP001324427">
    <property type="component" value="Unassembled WGS sequence"/>
</dbReference>
<evidence type="ECO:0000256" key="7">
    <source>
        <dbReference type="ARBA" id="ARBA00023157"/>
    </source>
</evidence>
<dbReference type="SUPFAM" id="SSF53474">
    <property type="entry name" value="alpha/beta-Hydrolases"/>
    <property type="match status" value="1"/>
</dbReference>
<dbReference type="GO" id="GO:0030600">
    <property type="term" value="F:feruloyl esterase activity"/>
    <property type="evidence" value="ECO:0007669"/>
    <property type="project" value="UniProtKB-ARBA"/>
</dbReference>
<dbReference type="GO" id="GO:0046872">
    <property type="term" value="F:metal ion binding"/>
    <property type="evidence" value="ECO:0007669"/>
    <property type="project" value="UniProtKB-KW"/>
</dbReference>
<keyword evidence="5 8" id="KW-0378">Hydrolase</keyword>
<keyword evidence="2" id="KW-0719">Serine esterase</keyword>
<sequence>MKLHTFGLPASAALIAAQQCTPNYIRRTLPNDTSLVSVRKIAQNGTFPVSTSDIAYPMSPTQLNELCAVQLSVSAPGNTSSGNSSYDFGLFLPIQWNDRFLAFGNDGFNGGINWLDMASGASYGFASLSTDTGHSSLLMDGSWAYQHPERLVNWGYRAMHGSVVRGKAITQLYYNSSIAYNYYSGCSTGGRQGLKEVQEFPEDFDGVVVGAPAWQTKHLQPWTLLQGKINLPLNSSTHIPSAKFDIVAAEVLRQCDPQDGVTDNIISDPRGCIFDPAPLGCAADTVNTTDCLTSEQLQTLNQLYTDYRYPNGSLIFPHLELGSEAQWSITLGVPDGVPSGLGIDYAQDFLQLGPTYNYTDYNFGLIQLADRLDPGNATADNFDLRPFQQRGGKLLHYHGLADGLISEGTSPYFYHHVEQAMGAHDISLGGFYRFFEVPGMQHCSQSPAPVNAPWYFGGATQASDLNGTFYGVPGFRDREHDIVLALMAWVEHGTAPERIVATKWVDDDPDMGVLAQRGLCPYPGRAVYDGQGNITQASSWGCEDGDARAGLWQ</sequence>
<evidence type="ECO:0000256" key="8">
    <source>
        <dbReference type="RuleBase" id="RU361238"/>
    </source>
</evidence>
<dbReference type="EC" id="3.1.1.-" evidence="8"/>
<keyword evidence="6" id="KW-0106">Calcium</keyword>
<evidence type="ECO:0000256" key="2">
    <source>
        <dbReference type="ARBA" id="ARBA00022487"/>
    </source>
</evidence>
<organism evidence="9 10">
    <name type="scientific">Oleoguttula mirabilis</name>
    <dbReference type="NCBI Taxonomy" id="1507867"/>
    <lineage>
        <taxon>Eukaryota</taxon>
        <taxon>Fungi</taxon>
        <taxon>Dikarya</taxon>
        <taxon>Ascomycota</taxon>
        <taxon>Pezizomycotina</taxon>
        <taxon>Dothideomycetes</taxon>
        <taxon>Dothideomycetidae</taxon>
        <taxon>Mycosphaerellales</taxon>
        <taxon>Teratosphaeriaceae</taxon>
        <taxon>Oleoguttula</taxon>
    </lineage>
</organism>